<dbReference type="InterPro" id="IPR029071">
    <property type="entry name" value="Ubiquitin-like_domsf"/>
</dbReference>
<dbReference type="PANTHER" id="PTHR24006">
    <property type="entry name" value="UBIQUITIN CARBOXYL-TERMINAL HYDROLASE"/>
    <property type="match status" value="1"/>
</dbReference>
<name>A0AAD5Y7V4_9APHY</name>
<dbReference type="InterPro" id="IPR001394">
    <property type="entry name" value="Peptidase_C19_UCH"/>
</dbReference>
<dbReference type="GO" id="GO:0016579">
    <property type="term" value="P:protein deubiquitination"/>
    <property type="evidence" value="ECO:0007669"/>
    <property type="project" value="InterPro"/>
</dbReference>
<protein>
    <recommendedName>
        <fullName evidence="6">Ubiquitinyl hydrolase 1</fullName>
    </recommendedName>
</protein>
<feature type="domain" description="USP" evidence="3">
    <location>
        <begin position="157"/>
        <end position="487"/>
    </location>
</feature>
<evidence type="ECO:0000313" key="4">
    <source>
        <dbReference type="EMBL" id="KAJ3473806.1"/>
    </source>
</evidence>
<keyword evidence="5" id="KW-1185">Reference proteome</keyword>
<dbReference type="InterPro" id="IPR000626">
    <property type="entry name" value="Ubiquitin-like_dom"/>
</dbReference>
<dbReference type="InterPro" id="IPR038765">
    <property type="entry name" value="Papain-like_cys_pep_sf"/>
</dbReference>
<organism evidence="4 5">
    <name type="scientific">Meripilus lineatus</name>
    <dbReference type="NCBI Taxonomy" id="2056292"/>
    <lineage>
        <taxon>Eukaryota</taxon>
        <taxon>Fungi</taxon>
        <taxon>Dikarya</taxon>
        <taxon>Basidiomycota</taxon>
        <taxon>Agaricomycotina</taxon>
        <taxon>Agaricomycetes</taxon>
        <taxon>Polyporales</taxon>
        <taxon>Meripilaceae</taxon>
        <taxon>Meripilus</taxon>
    </lineage>
</organism>
<dbReference type="AlphaFoldDB" id="A0AAD5Y7V4"/>
<dbReference type="GO" id="GO:0004843">
    <property type="term" value="F:cysteine-type deubiquitinase activity"/>
    <property type="evidence" value="ECO:0007669"/>
    <property type="project" value="InterPro"/>
</dbReference>
<dbReference type="PROSITE" id="PS00972">
    <property type="entry name" value="USP_1"/>
    <property type="match status" value="1"/>
</dbReference>
<dbReference type="SMART" id="SM00213">
    <property type="entry name" value="UBQ"/>
    <property type="match status" value="1"/>
</dbReference>
<reference evidence="4" key="1">
    <citation type="submission" date="2022-07" db="EMBL/GenBank/DDBJ databases">
        <title>Genome Sequence of Physisporinus lineatus.</title>
        <authorList>
            <person name="Buettner E."/>
        </authorList>
    </citation>
    <scope>NUCLEOTIDE SEQUENCE</scope>
    <source>
        <strain evidence="4">VT162</strain>
    </source>
</reference>
<dbReference type="Proteomes" id="UP001212997">
    <property type="component" value="Unassembled WGS sequence"/>
</dbReference>
<dbReference type="PROSITE" id="PS00973">
    <property type="entry name" value="USP_2"/>
    <property type="match status" value="1"/>
</dbReference>
<dbReference type="Pfam" id="PF00240">
    <property type="entry name" value="ubiquitin"/>
    <property type="match status" value="1"/>
</dbReference>
<comment type="caution">
    <text evidence="4">The sequence shown here is derived from an EMBL/GenBank/DDBJ whole genome shotgun (WGS) entry which is preliminary data.</text>
</comment>
<dbReference type="PROSITE" id="PS50235">
    <property type="entry name" value="USP_3"/>
    <property type="match status" value="1"/>
</dbReference>
<dbReference type="InterPro" id="IPR028889">
    <property type="entry name" value="USP"/>
</dbReference>
<proteinExistence type="predicted"/>
<feature type="compositionally biased region" description="Acidic residues" evidence="1">
    <location>
        <begin position="1084"/>
        <end position="1094"/>
    </location>
</feature>
<feature type="region of interest" description="Disordered" evidence="1">
    <location>
        <begin position="415"/>
        <end position="470"/>
    </location>
</feature>
<dbReference type="EMBL" id="JANAWD010001251">
    <property type="protein sequence ID" value="KAJ3473806.1"/>
    <property type="molecule type" value="Genomic_DNA"/>
</dbReference>
<evidence type="ECO:0000313" key="5">
    <source>
        <dbReference type="Proteomes" id="UP001212997"/>
    </source>
</evidence>
<evidence type="ECO:0000256" key="1">
    <source>
        <dbReference type="SAM" id="MobiDB-lite"/>
    </source>
</evidence>
<dbReference type="PROSITE" id="PS50053">
    <property type="entry name" value="UBIQUITIN_2"/>
    <property type="match status" value="1"/>
</dbReference>
<evidence type="ECO:0008006" key="6">
    <source>
        <dbReference type="Google" id="ProtNLM"/>
    </source>
</evidence>
<dbReference type="GO" id="GO:0005634">
    <property type="term" value="C:nucleus"/>
    <property type="evidence" value="ECO:0007669"/>
    <property type="project" value="TreeGrafter"/>
</dbReference>
<feature type="region of interest" description="Disordered" evidence="1">
    <location>
        <begin position="71"/>
        <end position="90"/>
    </location>
</feature>
<dbReference type="SUPFAM" id="SSF54236">
    <property type="entry name" value="Ubiquitin-like"/>
    <property type="match status" value="1"/>
</dbReference>
<accession>A0AAD5Y7V4</accession>
<evidence type="ECO:0000259" key="3">
    <source>
        <dbReference type="PROSITE" id="PS50235"/>
    </source>
</evidence>
<feature type="region of interest" description="Disordered" evidence="1">
    <location>
        <begin position="597"/>
        <end position="632"/>
    </location>
</feature>
<evidence type="ECO:0000259" key="2">
    <source>
        <dbReference type="PROSITE" id="PS50053"/>
    </source>
</evidence>
<feature type="domain" description="Ubiquitin-like" evidence="2">
    <location>
        <begin position="1007"/>
        <end position="1076"/>
    </location>
</feature>
<dbReference type="GO" id="GO:0005829">
    <property type="term" value="C:cytosol"/>
    <property type="evidence" value="ECO:0007669"/>
    <property type="project" value="TreeGrafter"/>
</dbReference>
<dbReference type="InterPro" id="IPR018200">
    <property type="entry name" value="USP_CS"/>
</dbReference>
<dbReference type="InterPro" id="IPR050164">
    <property type="entry name" value="Peptidase_C19"/>
</dbReference>
<feature type="region of interest" description="Disordered" evidence="1">
    <location>
        <begin position="1084"/>
        <end position="1139"/>
    </location>
</feature>
<dbReference type="Pfam" id="PF00443">
    <property type="entry name" value="UCH"/>
    <property type="match status" value="1"/>
</dbReference>
<dbReference type="SUPFAM" id="SSF54001">
    <property type="entry name" value="Cysteine proteinases"/>
    <property type="match status" value="1"/>
</dbReference>
<gene>
    <name evidence="4" type="ORF">NLI96_g12816</name>
</gene>
<dbReference type="Gene3D" id="3.10.20.90">
    <property type="entry name" value="Phosphatidylinositol 3-kinase Catalytic Subunit, Chain A, domain 1"/>
    <property type="match status" value="1"/>
</dbReference>
<sequence length="1220" mass="137606">MPPKRTRKISPTPTGSTAGERLKRAKLIGVDYSAWGWVGTDVTNASEISLEHRLATCGFARKSPQTFCTNKFSQRRKISPPSSKQPASGELEDDVIVISDDEPPACNPKLCRGNPNCLNYLGQDKWENEGKARDAFLKQIEIGDNPRDDARENTIPIGLKNLGATCYANAFLQVWYQDIPFRSGVYQCLPPHDEEQRFEESPIFQLQVTFTAMQECTQSAFNPVKLVESLKLRTTEQQDAQEFSKLFMAHLDSEFEKQSAQGLRSLLADQNNATLEDRIAALLEPEFLSGDNQYLCSVCETLQDARRCTEYRQLPPVLHVSLLRFIFDLTTMERKKSKHAVAFPMTLDMGRFLPQPNGMTPTSEIYQLRGVLLHKGSSAYHGHYEAQVFDVKNQAWYQFNDETVTKIESLGPKLKLTNGDKGEHAGANKSLNGPTRPKKRARIQDSDVEIVSDPSTPKSDDSVIPNRNFDDSHITSRDAYMLIYARVFNEPSPDGSEMAVDPPVECNGSASSPKNVHRSPVPPARAREVVQTFNEEYDKTCSEYSRREHEAREQFVKKRRLVMDIYRSWEVTSANDDSVVVSKHALESWLGRYIQKPSDRSKESTIESQNSSPKDSPVNPIASGSDLNRRQGKVQTFSNSDITCIHGRLDPNKSIYMKRISKRAVERILREDNAEFEPSFEPRDVCELCVERNFKERIYQIDHPQQVNRFEDVLSVDEDVRGYWISKPWLRDWKLAKPKMHEPCQPDPPPDSEEFRAHVECEHGGLTTNISSRRRISIEAYNILREIFPDWHTLSTDMEPCAVCEAAMHIAREDKRGIRRHAEDEKAKLKHTFDHALVGTTQFLEHVPCAIVPSQFLRMWKQWLFRPTELIRPERVDTSQFVCEHGLLSLDPNDPGDRDATVSFIKRSDWEVLTTLYPCGPLIAVVNEGGNEGHWVHELPLCTGLEPSLPSRRATFDSTELTVRILKPSDPIPTAENYSEGVLSEEPRKSQVHTYGSSKIGGVRQSKRIRFNKVQGRLKRITINPTMSIKDLKLKIQDELGIVVICQRLFYRGIEIEDNTTTIKTLGIMSNDLVDLREESEDVDLLSTDADDEDNSNKKTRKSRSRDEGRGFGGTLLGGFSSSGPPSSLPPSSLPLSSQSTLMDLNEVPIEAERQSQTFIQGTKPESSHSEIAGFSDNGDLNGTTNEGGDVISCPSCTFDNPPDVLACKICDTLFITSNA</sequence>
<dbReference type="Gene3D" id="3.90.70.10">
    <property type="entry name" value="Cysteine proteinases"/>
    <property type="match status" value="2"/>
</dbReference>